<dbReference type="Proteomes" id="UP000765509">
    <property type="component" value="Unassembled WGS sequence"/>
</dbReference>
<evidence type="ECO:0000313" key="2">
    <source>
        <dbReference type="Proteomes" id="UP000765509"/>
    </source>
</evidence>
<organism evidence="1 2">
    <name type="scientific">Austropuccinia psidii MF-1</name>
    <dbReference type="NCBI Taxonomy" id="1389203"/>
    <lineage>
        <taxon>Eukaryota</taxon>
        <taxon>Fungi</taxon>
        <taxon>Dikarya</taxon>
        <taxon>Basidiomycota</taxon>
        <taxon>Pucciniomycotina</taxon>
        <taxon>Pucciniomycetes</taxon>
        <taxon>Pucciniales</taxon>
        <taxon>Sphaerophragmiaceae</taxon>
        <taxon>Austropuccinia</taxon>
    </lineage>
</organism>
<name>A0A9Q3BHC6_9BASI</name>
<protein>
    <submittedName>
        <fullName evidence="1">Uncharacterized protein</fullName>
    </submittedName>
</protein>
<accession>A0A9Q3BHC6</accession>
<keyword evidence="2" id="KW-1185">Reference proteome</keyword>
<gene>
    <name evidence="1" type="ORF">O181_004900</name>
</gene>
<proteinExistence type="predicted"/>
<comment type="caution">
    <text evidence="1">The sequence shown here is derived from an EMBL/GenBank/DDBJ whole genome shotgun (WGS) entry which is preliminary data.</text>
</comment>
<evidence type="ECO:0000313" key="1">
    <source>
        <dbReference type="EMBL" id="MBW0465185.1"/>
    </source>
</evidence>
<reference evidence="1" key="1">
    <citation type="submission" date="2021-03" db="EMBL/GenBank/DDBJ databases">
        <title>Draft genome sequence of rust myrtle Austropuccinia psidii MF-1, a brazilian biotype.</title>
        <authorList>
            <person name="Quecine M.C."/>
            <person name="Pachon D.M.R."/>
            <person name="Bonatelli M.L."/>
            <person name="Correr F.H."/>
            <person name="Franceschini L.M."/>
            <person name="Leite T.F."/>
            <person name="Margarido G.R.A."/>
            <person name="Almeida C.A."/>
            <person name="Ferrarezi J.A."/>
            <person name="Labate C.A."/>
        </authorList>
    </citation>
    <scope>NUCLEOTIDE SEQUENCE</scope>
    <source>
        <strain evidence="1">MF-1</strain>
    </source>
</reference>
<dbReference type="EMBL" id="AVOT02000972">
    <property type="protein sequence ID" value="MBW0465185.1"/>
    <property type="molecule type" value="Genomic_DNA"/>
</dbReference>
<dbReference type="AlphaFoldDB" id="A0A9Q3BHC6"/>
<dbReference type="OrthoDB" id="2505291at2759"/>
<sequence length="186" mass="21012">MSTPSQPFFIGMINLCIQINSHITLNHDNSHLPSWIILWHNQHSLLLYLPNPLNPISSLPETLAKTLTPFLGAPQTFMHCGIGGAWFENCQSNPTQKLFVKGGFMNDAYEPSSSHKPKIALMIFTLYPKILFIIESFRKQDFNLQLPKGYDGHSHIQCRLFTPTAPTSILTPPHIQLSFTCLPRSN</sequence>